<gene>
    <name evidence="2" type="ORF">EVAR_15733_1</name>
</gene>
<dbReference type="EMBL" id="BGZK01000146">
    <property type="protein sequence ID" value="GBP23058.1"/>
    <property type="molecule type" value="Genomic_DNA"/>
</dbReference>
<keyword evidence="3" id="KW-1185">Reference proteome</keyword>
<evidence type="ECO:0000256" key="1">
    <source>
        <dbReference type="SAM" id="MobiDB-lite"/>
    </source>
</evidence>
<accession>A0A4C1U9S4</accession>
<name>A0A4C1U9S4_EUMVA</name>
<organism evidence="2 3">
    <name type="scientific">Eumeta variegata</name>
    <name type="common">Bagworm moth</name>
    <name type="synonym">Eumeta japonica</name>
    <dbReference type="NCBI Taxonomy" id="151549"/>
    <lineage>
        <taxon>Eukaryota</taxon>
        <taxon>Metazoa</taxon>
        <taxon>Ecdysozoa</taxon>
        <taxon>Arthropoda</taxon>
        <taxon>Hexapoda</taxon>
        <taxon>Insecta</taxon>
        <taxon>Pterygota</taxon>
        <taxon>Neoptera</taxon>
        <taxon>Endopterygota</taxon>
        <taxon>Lepidoptera</taxon>
        <taxon>Glossata</taxon>
        <taxon>Ditrysia</taxon>
        <taxon>Tineoidea</taxon>
        <taxon>Psychidae</taxon>
        <taxon>Oiketicinae</taxon>
        <taxon>Eumeta</taxon>
    </lineage>
</organism>
<reference evidence="2 3" key="1">
    <citation type="journal article" date="2019" name="Commun. Biol.">
        <title>The bagworm genome reveals a unique fibroin gene that provides high tensile strength.</title>
        <authorList>
            <person name="Kono N."/>
            <person name="Nakamura H."/>
            <person name="Ohtoshi R."/>
            <person name="Tomita M."/>
            <person name="Numata K."/>
            <person name="Arakawa K."/>
        </authorList>
    </citation>
    <scope>NUCLEOTIDE SEQUENCE [LARGE SCALE GENOMIC DNA]</scope>
</reference>
<protein>
    <submittedName>
        <fullName evidence="2">Uncharacterized protein</fullName>
    </submittedName>
</protein>
<feature type="region of interest" description="Disordered" evidence="1">
    <location>
        <begin position="1"/>
        <end position="25"/>
    </location>
</feature>
<evidence type="ECO:0000313" key="2">
    <source>
        <dbReference type="EMBL" id="GBP23058.1"/>
    </source>
</evidence>
<dbReference type="Proteomes" id="UP000299102">
    <property type="component" value="Unassembled WGS sequence"/>
</dbReference>
<dbReference type="AlphaFoldDB" id="A0A4C1U9S4"/>
<evidence type="ECO:0000313" key="3">
    <source>
        <dbReference type="Proteomes" id="UP000299102"/>
    </source>
</evidence>
<sequence length="81" mass="8780">MHRVNGNCVTTRDDASIRNAPPSVSADGARVTVGRTVLGVYPLRRRRWECRPRSPVTGGRPGAPAPASVPGIEPYRVIVIY</sequence>
<proteinExistence type="predicted"/>
<comment type="caution">
    <text evidence="2">The sequence shown here is derived from an EMBL/GenBank/DDBJ whole genome shotgun (WGS) entry which is preliminary data.</text>
</comment>